<evidence type="ECO:0000313" key="1">
    <source>
        <dbReference type="EMBL" id="KAB8029980.1"/>
    </source>
</evidence>
<organism evidence="1 2">
    <name type="scientific">Fluviispira multicolorata</name>
    <dbReference type="NCBI Taxonomy" id="2654512"/>
    <lineage>
        <taxon>Bacteria</taxon>
        <taxon>Pseudomonadati</taxon>
        <taxon>Bdellovibrionota</taxon>
        <taxon>Oligoflexia</taxon>
        <taxon>Silvanigrellales</taxon>
        <taxon>Silvanigrellaceae</taxon>
        <taxon>Fluviispira</taxon>
    </lineage>
</organism>
<name>A0A833JCT0_9BACT</name>
<accession>A0A833JCT0</accession>
<proteinExistence type="predicted"/>
<dbReference type="Proteomes" id="UP000442694">
    <property type="component" value="Unassembled WGS sequence"/>
</dbReference>
<comment type="caution">
    <text evidence="1">The sequence shown here is derived from an EMBL/GenBank/DDBJ whole genome shotgun (WGS) entry which is preliminary data.</text>
</comment>
<dbReference type="RefSeq" id="WP_152213322.1">
    <property type="nucleotide sequence ID" value="NZ_WFLN01000007.1"/>
</dbReference>
<evidence type="ECO:0000313" key="2">
    <source>
        <dbReference type="Proteomes" id="UP000442694"/>
    </source>
</evidence>
<sequence>MLIRNNSKFLLTNEQESAGAKETVQTPVSDLANGERIENGMRIKTLPPSVIKDIEQKNIARRLAGLSPIHVRVRRCLTCGSMFESAGNRTCGCSSRAAGTIAGREII</sequence>
<reference evidence="1 2" key="1">
    <citation type="submission" date="2019-10" db="EMBL/GenBank/DDBJ databases">
        <title>New genus of Silvanigrellaceae.</title>
        <authorList>
            <person name="Pitt A."/>
            <person name="Hahn M.W."/>
        </authorList>
    </citation>
    <scope>NUCLEOTIDE SEQUENCE [LARGE SCALE GENOMIC DNA]</scope>
    <source>
        <strain evidence="1 2">33A1-SZDP</strain>
    </source>
</reference>
<gene>
    <name evidence="1" type="ORF">GCL57_10615</name>
</gene>
<dbReference type="EMBL" id="WFLN01000007">
    <property type="protein sequence ID" value="KAB8029980.1"/>
    <property type="molecule type" value="Genomic_DNA"/>
</dbReference>
<protein>
    <submittedName>
        <fullName evidence="1">Uncharacterized protein</fullName>
    </submittedName>
</protein>
<dbReference type="AlphaFoldDB" id="A0A833JCT0"/>
<keyword evidence="2" id="KW-1185">Reference proteome</keyword>